<dbReference type="CDD" id="cd23509">
    <property type="entry name" value="Gnk2-like"/>
    <property type="match status" value="2"/>
</dbReference>
<evidence type="ECO:0000256" key="10">
    <source>
        <dbReference type="ARBA" id="ARBA00022840"/>
    </source>
</evidence>
<evidence type="ECO:0000256" key="19">
    <source>
        <dbReference type="SAM" id="SignalP"/>
    </source>
</evidence>
<keyword evidence="9" id="KW-0418">Kinase</keyword>
<evidence type="ECO:0000256" key="9">
    <source>
        <dbReference type="ARBA" id="ARBA00022777"/>
    </source>
</evidence>
<dbReference type="GO" id="GO:0004674">
    <property type="term" value="F:protein serine/threonine kinase activity"/>
    <property type="evidence" value="ECO:0007669"/>
    <property type="project" value="UniProtKB-KW"/>
</dbReference>
<keyword evidence="5 18" id="KW-0812">Transmembrane</keyword>
<dbReference type="FunFam" id="3.30.200.20:FF:001208">
    <property type="entry name" value="Putative DUF26-domain receptor-like protein kinase family protein"/>
    <property type="match status" value="1"/>
</dbReference>
<dbReference type="FunFam" id="3.30.430.20:FF:000005">
    <property type="entry name" value="Cysteine-rich receptor-like protein kinase 2"/>
    <property type="match status" value="1"/>
</dbReference>
<evidence type="ECO:0000256" key="16">
    <source>
        <dbReference type="ARBA" id="ARBA00047951"/>
    </source>
</evidence>
<evidence type="ECO:0000256" key="15">
    <source>
        <dbReference type="ARBA" id="ARBA00047558"/>
    </source>
</evidence>
<feature type="domain" description="Protein kinase" evidence="20">
    <location>
        <begin position="321"/>
        <end position="601"/>
    </location>
</feature>
<dbReference type="InterPro" id="IPR000719">
    <property type="entry name" value="Prot_kinase_dom"/>
</dbReference>
<evidence type="ECO:0000256" key="11">
    <source>
        <dbReference type="ARBA" id="ARBA00022989"/>
    </source>
</evidence>
<comment type="subcellular location">
    <subcellularLocation>
        <location evidence="1">Membrane</location>
        <topology evidence="1">Single-pass membrane protein</topology>
    </subcellularLocation>
</comment>
<dbReference type="PROSITE" id="PS00108">
    <property type="entry name" value="PROTEIN_KINASE_ST"/>
    <property type="match status" value="1"/>
</dbReference>
<dbReference type="GO" id="GO:0005524">
    <property type="term" value="F:ATP binding"/>
    <property type="evidence" value="ECO:0007669"/>
    <property type="project" value="UniProtKB-UniRule"/>
</dbReference>
<dbReference type="InterPro" id="IPR052059">
    <property type="entry name" value="CR_Ser/Thr_kinase"/>
</dbReference>
<dbReference type="Gene3D" id="3.30.430.20">
    <property type="entry name" value="Gnk2 domain, C-X8-C-X2-C motif"/>
    <property type="match status" value="2"/>
</dbReference>
<evidence type="ECO:0000256" key="13">
    <source>
        <dbReference type="ARBA" id="ARBA00023170"/>
    </source>
</evidence>
<comment type="catalytic activity">
    <reaction evidence="15">
        <text>L-seryl-[protein] + ATP = O-phospho-L-seryl-[protein] + ADP + H(+)</text>
        <dbReference type="Rhea" id="RHEA:17989"/>
        <dbReference type="Rhea" id="RHEA-COMP:9863"/>
        <dbReference type="Rhea" id="RHEA-COMP:11604"/>
        <dbReference type="ChEBI" id="CHEBI:15378"/>
        <dbReference type="ChEBI" id="CHEBI:29999"/>
        <dbReference type="ChEBI" id="CHEBI:30616"/>
        <dbReference type="ChEBI" id="CHEBI:83421"/>
        <dbReference type="ChEBI" id="CHEBI:456216"/>
    </reaction>
</comment>
<dbReference type="Gene3D" id="1.10.510.10">
    <property type="entry name" value="Transferase(Phosphotransferase) domain 1"/>
    <property type="match status" value="1"/>
</dbReference>
<evidence type="ECO:0000313" key="23">
    <source>
        <dbReference type="Proteomes" id="UP001604336"/>
    </source>
</evidence>
<evidence type="ECO:0000256" key="6">
    <source>
        <dbReference type="ARBA" id="ARBA00022729"/>
    </source>
</evidence>
<evidence type="ECO:0000256" key="2">
    <source>
        <dbReference type="ARBA" id="ARBA00022527"/>
    </source>
</evidence>
<keyword evidence="12 18" id="KW-0472">Membrane</keyword>
<dbReference type="InterPro" id="IPR038408">
    <property type="entry name" value="GNK2_sf"/>
</dbReference>
<evidence type="ECO:0000256" key="3">
    <source>
        <dbReference type="ARBA" id="ARBA00022553"/>
    </source>
</evidence>
<dbReference type="SMART" id="SM00220">
    <property type="entry name" value="S_TKc"/>
    <property type="match status" value="1"/>
</dbReference>
<dbReference type="Pfam" id="PF01657">
    <property type="entry name" value="Stress-antifung"/>
    <property type="match status" value="2"/>
</dbReference>
<reference evidence="23" key="1">
    <citation type="submission" date="2024-07" db="EMBL/GenBank/DDBJ databases">
        <title>Two chromosome-level genome assemblies of Korean endemic species Abeliophyllum distichum and Forsythia ovata (Oleaceae).</title>
        <authorList>
            <person name="Jang H."/>
        </authorList>
    </citation>
    <scope>NUCLEOTIDE SEQUENCE [LARGE SCALE GENOMIC DNA]</scope>
</reference>
<keyword evidence="7" id="KW-0677">Repeat</keyword>
<feature type="binding site" evidence="17">
    <location>
        <position position="349"/>
    </location>
    <ligand>
        <name>ATP</name>
        <dbReference type="ChEBI" id="CHEBI:30616"/>
    </ligand>
</feature>
<feature type="chain" id="PRO_5044894433" evidence="19">
    <location>
        <begin position="27"/>
        <end position="710"/>
    </location>
</feature>
<dbReference type="EMBL" id="JBFOLK010000009">
    <property type="protein sequence ID" value="KAL2484519.1"/>
    <property type="molecule type" value="Genomic_DNA"/>
</dbReference>
<evidence type="ECO:0000256" key="4">
    <source>
        <dbReference type="ARBA" id="ARBA00022679"/>
    </source>
</evidence>
<dbReference type="InterPro" id="IPR002902">
    <property type="entry name" value="GNK2"/>
</dbReference>
<protein>
    <submittedName>
        <fullName evidence="22">Cysteine-rich receptor-like protein kinase 2</fullName>
    </submittedName>
</protein>
<evidence type="ECO:0000313" key="22">
    <source>
        <dbReference type="EMBL" id="KAL2484519.1"/>
    </source>
</evidence>
<dbReference type="Gene3D" id="3.30.200.20">
    <property type="entry name" value="Phosphorylase Kinase, domain 1"/>
    <property type="match status" value="1"/>
</dbReference>
<comment type="catalytic activity">
    <reaction evidence="16">
        <text>L-threonyl-[protein] + ATP = O-phospho-L-threonyl-[protein] + ADP + H(+)</text>
        <dbReference type="Rhea" id="RHEA:46608"/>
        <dbReference type="Rhea" id="RHEA-COMP:11060"/>
        <dbReference type="Rhea" id="RHEA-COMP:11605"/>
        <dbReference type="ChEBI" id="CHEBI:15378"/>
        <dbReference type="ChEBI" id="CHEBI:30013"/>
        <dbReference type="ChEBI" id="CHEBI:30616"/>
        <dbReference type="ChEBI" id="CHEBI:61977"/>
        <dbReference type="ChEBI" id="CHEBI:456216"/>
    </reaction>
</comment>
<dbReference type="InterPro" id="IPR017441">
    <property type="entry name" value="Protein_kinase_ATP_BS"/>
</dbReference>
<evidence type="ECO:0000256" key="17">
    <source>
        <dbReference type="PROSITE-ProRule" id="PRU10141"/>
    </source>
</evidence>
<comment type="caution">
    <text evidence="22">The sequence shown here is derived from an EMBL/GenBank/DDBJ whole genome shotgun (WGS) entry which is preliminary data.</text>
</comment>
<dbReference type="CDD" id="cd14066">
    <property type="entry name" value="STKc_IRAK"/>
    <property type="match status" value="1"/>
</dbReference>
<keyword evidence="23" id="KW-1185">Reference proteome</keyword>
<keyword evidence="14" id="KW-0325">Glycoprotein</keyword>
<proteinExistence type="predicted"/>
<evidence type="ECO:0000259" key="20">
    <source>
        <dbReference type="PROSITE" id="PS50011"/>
    </source>
</evidence>
<dbReference type="InterPro" id="IPR008271">
    <property type="entry name" value="Ser/Thr_kinase_AS"/>
</dbReference>
<gene>
    <name evidence="22" type="ORF">Adt_29275</name>
</gene>
<evidence type="ECO:0000256" key="1">
    <source>
        <dbReference type="ARBA" id="ARBA00004167"/>
    </source>
</evidence>
<evidence type="ECO:0000256" key="12">
    <source>
        <dbReference type="ARBA" id="ARBA00023136"/>
    </source>
</evidence>
<evidence type="ECO:0000256" key="14">
    <source>
        <dbReference type="ARBA" id="ARBA00023180"/>
    </source>
</evidence>
<evidence type="ECO:0000256" key="8">
    <source>
        <dbReference type="ARBA" id="ARBA00022741"/>
    </source>
</evidence>
<evidence type="ECO:0000256" key="7">
    <source>
        <dbReference type="ARBA" id="ARBA00022737"/>
    </source>
</evidence>
<organism evidence="22 23">
    <name type="scientific">Abeliophyllum distichum</name>
    <dbReference type="NCBI Taxonomy" id="126358"/>
    <lineage>
        <taxon>Eukaryota</taxon>
        <taxon>Viridiplantae</taxon>
        <taxon>Streptophyta</taxon>
        <taxon>Embryophyta</taxon>
        <taxon>Tracheophyta</taxon>
        <taxon>Spermatophyta</taxon>
        <taxon>Magnoliopsida</taxon>
        <taxon>eudicotyledons</taxon>
        <taxon>Gunneridae</taxon>
        <taxon>Pentapetalae</taxon>
        <taxon>asterids</taxon>
        <taxon>lamiids</taxon>
        <taxon>Lamiales</taxon>
        <taxon>Oleaceae</taxon>
        <taxon>Forsythieae</taxon>
        <taxon>Abeliophyllum</taxon>
    </lineage>
</organism>
<feature type="domain" description="Gnk2-homologous" evidence="21">
    <location>
        <begin position="30"/>
        <end position="131"/>
    </location>
</feature>
<feature type="signal peptide" evidence="19">
    <location>
        <begin position="1"/>
        <end position="26"/>
    </location>
</feature>
<accession>A0ABD1R7W3</accession>
<keyword evidence="8 17" id="KW-0547">Nucleotide-binding</keyword>
<keyword evidence="13" id="KW-0675">Receptor</keyword>
<dbReference type="Pfam" id="PF00069">
    <property type="entry name" value="Pkinase"/>
    <property type="match status" value="1"/>
</dbReference>
<sequence>MKKPRIGSSVIIMILVNLLLPDASLGEPRAQVVQIMCGNQLPHNSTISIQNFVQTMENLNAQVQTSGFATAVGGSGLDTDHGLVQCYGDLSLPECVLCLAQARTVTPRCYPFNGAKVYLDGCFLRNENYNFFQEYTGQSDTAVCGNRTQKSFAFQVSARQAVVNAVSAAPNNNGYARSQVPVSSTNESAYVIADCWRTLSASSCRACLQNASASILGCLPRSEGRALNTGCFLRYSDTNFLNPIPRNGSSRGKLKVIIVAAVSSTIVLVIGAVIGVYIWKKHRTIQKKRKGWDDAKKLVKTLNDSSLNFKYSTLEKSTDYFNEANKLGQGGFATVYKGVLQDGREIAVKRLFFHNKQRAANFYNEVNMISSLEHKNLVRLLGCSCLGPESLLVYEFLPNKSLDCFIFDSSKGKELNWEKRFEIIIGTAEGLVFLHENTKTRIVHRDIKASNILLDLRFHAKIADFGLARSFQEDKSHISTVIAGTLGYMAPEYVAHGQLTEKADVYGFGILLLEIVTGRQNNRSKASDYSDSLLTIAWKHFQERTVDDLFDPNIMLHNYHNIDVKKEIIRIVHVGLLCTQEIPSLRPSMSKALQMLPRRYTIGTAASLGGAKSSYGRFNMRDPKSAQPKHSYRKLRCYNGKRCFRRAENYSFYQEYSGPNDRAICGNRTQKNSAFQVSARQAVVQAVSAAPNSNGYASAQVAVFGSWDSK</sequence>
<keyword evidence="4" id="KW-0808">Transferase</keyword>
<evidence type="ECO:0000256" key="18">
    <source>
        <dbReference type="SAM" id="Phobius"/>
    </source>
</evidence>
<dbReference type="PANTHER" id="PTHR47973">
    <property type="entry name" value="CYSTEINE-RICH RECEPTOR-LIKE PROTEIN KINASE 3"/>
    <property type="match status" value="1"/>
</dbReference>
<evidence type="ECO:0000256" key="5">
    <source>
        <dbReference type="ARBA" id="ARBA00022692"/>
    </source>
</evidence>
<keyword evidence="3" id="KW-0597">Phosphoprotein</keyword>
<feature type="transmembrane region" description="Helical" evidence="18">
    <location>
        <begin position="256"/>
        <end position="279"/>
    </location>
</feature>
<dbReference type="PROSITE" id="PS50011">
    <property type="entry name" value="PROTEIN_KINASE_DOM"/>
    <property type="match status" value="1"/>
</dbReference>
<dbReference type="PROSITE" id="PS00107">
    <property type="entry name" value="PROTEIN_KINASE_ATP"/>
    <property type="match status" value="1"/>
</dbReference>
<evidence type="ECO:0000259" key="21">
    <source>
        <dbReference type="PROSITE" id="PS51473"/>
    </source>
</evidence>
<dbReference type="GO" id="GO:0016020">
    <property type="term" value="C:membrane"/>
    <property type="evidence" value="ECO:0007669"/>
    <property type="project" value="UniProtKB-SubCell"/>
</dbReference>
<dbReference type="FunFam" id="3.30.430.20:FF:000015">
    <property type="entry name" value="Cysteine-rich receptor-like protein kinase 3"/>
    <property type="match status" value="1"/>
</dbReference>
<name>A0ABD1R7W3_9LAMI</name>
<keyword evidence="6 19" id="KW-0732">Signal</keyword>
<keyword evidence="10 17" id="KW-0067">ATP-binding</keyword>
<dbReference type="InterPro" id="IPR011009">
    <property type="entry name" value="Kinase-like_dom_sf"/>
</dbReference>
<keyword evidence="11 18" id="KW-1133">Transmembrane helix</keyword>
<dbReference type="Proteomes" id="UP001604336">
    <property type="component" value="Unassembled WGS sequence"/>
</dbReference>
<feature type="domain" description="Gnk2-homologous" evidence="21">
    <location>
        <begin position="136"/>
        <end position="240"/>
    </location>
</feature>
<dbReference type="PROSITE" id="PS51473">
    <property type="entry name" value="GNK2"/>
    <property type="match status" value="2"/>
</dbReference>
<keyword evidence="2" id="KW-0723">Serine/threonine-protein kinase</keyword>
<dbReference type="SUPFAM" id="SSF56112">
    <property type="entry name" value="Protein kinase-like (PK-like)"/>
    <property type="match status" value="1"/>
</dbReference>
<dbReference type="AlphaFoldDB" id="A0ABD1R7W3"/>
<dbReference type="FunFam" id="1.10.510.10:FF:000336">
    <property type="entry name" value="Cysteine-rich receptor-like protein kinase 2"/>
    <property type="match status" value="1"/>
</dbReference>